<dbReference type="Gene3D" id="3.40.850.10">
    <property type="entry name" value="Kinesin motor domain"/>
    <property type="match status" value="1"/>
</dbReference>
<dbReference type="OrthoDB" id="3176171at2759"/>
<dbReference type="KEGG" id="dpx:DAPPUDRAFT_237863"/>
<feature type="coiled-coil region" evidence="6">
    <location>
        <begin position="135"/>
        <end position="169"/>
    </location>
</feature>
<keyword evidence="2 5" id="KW-0547">Nucleotide-binding</keyword>
<feature type="domain" description="Kinesin motor" evidence="8">
    <location>
        <begin position="334"/>
        <end position="505"/>
    </location>
</feature>
<dbReference type="SMART" id="SM00129">
    <property type="entry name" value="KISc"/>
    <property type="match status" value="1"/>
</dbReference>
<sequence>MRAHRLKHDPKRFQCESTDTTCYAHFSRKDNAGFGSTHMREKHNGEATPKRNEEKRTPLADVARKRVAQEDKTKDKEMGHCLVKAAITLLSRHLTANALPSSLAAEFPAILAPADLKFCATKSVMAAFPISATEKTLMENKIRELELQNDRLERERTRLEGELFASKNEVTGLRRSMAEMSSRMSSASAGHRAELEYLQPAVTKLEGELIASQEEVTELHRSMAEMSSASAGLRAELEYLQPAVTKLEGELIASQEEVTELHRSMDEMSSAFAGLRAELEYLQRHLKSEKADNAKLRNDVFVSTEEILVLQARLRHEETERRKHHEIIQQLRGKLRVFCRVRPTLPLEKEIEDLSVLEKFGQRATQQQIFDEIKQLFQSALDGFNVCILFAYGPTGSGKTFTMEGGYGVDSKGMIPRALDFIFAKCESLRAIGWTYKIEASCLEIYNENIRDLLGPSGVVHDIQIVKNKTVVTNLKVEEVKNKEQALFTLQGSATARERIANLAH</sequence>
<dbReference type="InterPro" id="IPR031852">
    <property type="entry name" value="Vik1/Cik1_MT-bd"/>
</dbReference>
<evidence type="ECO:0000313" key="9">
    <source>
        <dbReference type="EMBL" id="EFX85316.1"/>
    </source>
</evidence>
<keyword evidence="4" id="KW-0963">Cytoplasm</keyword>
<dbReference type="EMBL" id="GL732532">
    <property type="protein sequence ID" value="EFX85316.1"/>
    <property type="molecule type" value="Genomic_DNA"/>
</dbReference>
<dbReference type="PANTHER" id="PTHR47972">
    <property type="entry name" value="KINESIN-LIKE PROTEIN KLP-3"/>
    <property type="match status" value="1"/>
</dbReference>
<evidence type="ECO:0000259" key="8">
    <source>
        <dbReference type="PROSITE" id="PS50067"/>
    </source>
</evidence>
<dbReference type="InterPro" id="IPR027417">
    <property type="entry name" value="P-loop_NTPase"/>
</dbReference>
<proteinExistence type="inferred from homology"/>
<dbReference type="GO" id="GO:0003777">
    <property type="term" value="F:microtubule motor activity"/>
    <property type="evidence" value="ECO:0007669"/>
    <property type="project" value="InterPro"/>
</dbReference>
<dbReference type="InterPro" id="IPR001752">
    <property type="entry name" value="Kinesin_motor_dom"/>
</dbReference>
<evidence type="ECO:0000256" key="6">
    <source>
        <dbReference type="SAM" id="Coils"/>
    </source>
</evidence>
<name>E9G4L4_DAPPU</name>
<feature type="binding site" evidence="5">
    <location>
        <begin position="393"/>
        <end position="400"/>
    </location>
    <ligand>
        <name>ATP</name>
        <dbReference type="ChEBI" id="CHEBI:30616"/>
    </ligand>
</feature>
<keyword evidence="5" id="KW-0505">Motor protein</keyword>
<keyword evidence="4" id="KW-0206">Cytoskeleton</keyword>
<comment type="subcellular location">
    <subcellularLocation>
        <location evidence="1">Cytoplasm</location>
        <location evidence="1">Cytoskeleton</location>
    </subcellularLocation>
</comment>
<dbReference type="Gene3D" id="1.10.287.1490">
    <property type="match status" value="1"/>
</dbReference>
<keyword evidence="3 5" id="KW-0067">ATP-binding</keyword>
<dbReference type="GO" id="GO:0008017">
    <property type="term" value="F:microtubule binding"/>
    <property type="evidence" value="ECO:0007669"/>
    <property type="project" value="InterPro"/>
</dbReference>
<dbReference type="HOGENOM" id="CLU_539977_0_0_1"/>
<accession>E9G4L4</accession>
<dbReference type="PANTHER" id="PTHR47972:SF66">
    <property type="entry name" value="KINESIN MOTOR DOMAIN-CONTAINING PROTEIN"/>
    <property type="match status" value="1"/>
</dbReference>
<dbReference type="InterPro" id="IPR036961">
    <property type="entry name" value="Kinesin_motor_dom_sf"/>
</dbReference>
<feature type="compositionally biased region" description="Basic and acidic residues" evidence="7">
    <location>
        <begin position="38"/>
        <end position="59"/>
    </location>
</feature>
<keyword evidence="6" id="KW-0175">Coiled coil</keyword>
<dbReference type="Pfam" id="PF16796">
    <property type="entry name" value="Microtub_bd"/>
    <property type="match status" value="1"/>
</dbReference>
<dbReference type="GO" id="GO:0005524">
    <property type="term" value="F:ATP binding"/>
    <property type="evidence" value="ECO:0007669"/>
    <property type="project" value="UniProtKB-UniRule"/>
</dbReference>
<protein>
    <recommendedName>
        <fullName evidence="8">Kinesin motor domain-containing protein</fullName>
    </recommendedName>
</protein>
<dbReference type="PROSITE" id="PS50067">
    <property type="entry name" value="KINESIN_MOTOR_2"/>
    <property type="match status" value="1"/>
</dbReference>
<dbReference type="STRING" id="6669.E9G4L4"/>
<dbReference type="GO" id="GO:0007018">
    <property type="term" value="P:microtubule-based movement"/>
    <property type="evidence" value="ECO:0007669"/>
    <property type="project" value="InterPro"/>
</dbReference>
<evidence type="ECO:0000256" key="2">
    <source>
        <dbReference type="ARBA" id="ARBA00022741"/>
    </source>
</evidence>
<dbReference type="InParanoid" id="E9G4L4"/>
<feature type="region of interest" description="Disordered" evidence="7">
    <location>
        <begin position="33"/>
        <end position="59"/>
    </location>
</feature>
<gene>
    <name evidence="9" type="ORF">DAPPUDRAFT_237863</name>
</gene>
<evidence type="ECO:0000256" key="3">
    <source>
        <dbReference type="ARBA" id="ARBA00022840"/>
    </source>
</evidence>
<dbReference type="GO" id="GO:0015630">
    <property type="term" value="C:microtubule cytoskeleton"/>
    <property type="evidence" value="ECO:0007669"/>
    <property type="project" value="UniProtKB-ARBA"/>
</dbReference>
<organism evidence="9 10">
    <name type="scientific">Daphnia pulex</name>
    <name type="common">Water flea</name>
    <dbReference type="NCBI Taxonomy" id="6669"/>
    <lineage>
        <taxon>Eukaryota</taxon>
        <taxon>Metazoa</taxon>
        <taxon>Ecdysozoa</taxon>
        <taxon>Arthropoda</taxon>
        <taxon>Crustacea</taxon>
        <taxon>Branchiopoda</taxon>
        <taxon>Diplostraca</taxon>
        <taxon>Cladocera</taxon>
        <taxon>Anomopoda</taxon>
        <taxon>Daphniidae</taxon>
        <taxon>Daphnia</taxon>
    </lineage>
</organism>
<evidence type="ECO:0000256" key="5">
    <source>
        <dbReference type="PROSITE-ProRule" id="PRU00283"/>
    </source>
</evidence>
<dbReference type="Proteomes" id="UP000000305">
    <property type="component" value="Unassembled WGS sequence"/>
</dbReference>
<evidence type="ECO:0000256" key="7">
    <source>
        <dbReference type="SAM" id="MobiDB-lite"/>
    </source>
</evidence>
<reference evidence="9 10" key="1">
    <citation type="journal article" date="2011" name="Science">
        <title>The ecoresponsive genome of Daphnia pulex.</title>
        <authorList>
            <person name="Colbourne J.K."/>
            <person name="Pfrender M.E."/>
            <person name="Gilbert D."/>
            <person name="Thomas W.K."/>
            <person name="Tucker A."/>
            <person name="Oakley T.H."/>
            <person name="Tokishita S."/>
            <person name="Aerts A."/>
            <person name="Arnold G.J."/>
            <person name="Basu M.K."/>
            <person name="Bauer D.J."/>
            <person name="Caceres C.E."/>
            <person name="Carmel L."/>
            <person name="Casola C."/>
            <person name="Choi J.H."/>
            <person name="Detter J.C."/>
            <person name="Dong Q."/>
            <person name="Dusheyko S."/>
            <person name="Eads B.D."/>
            <person name="Frohlich T."/>
            <person name="Geiler-Samerotte K.A."/>
            <person name="Gerlach D."/>
            <person name="Hatcher P."/>
            <person name="Jogdeo S."/>
            <person name="Krijgsveld J."/>
            <person name="Kriventseva E.V."/>
            <person name="Kultz D."/>
            <person name="Laforsch C."/>
            <person name="Lindquist E."/>
            <person name="Lopez J."/>
            <person name="Manak J.R."/>
            <person name="Muller J."/>
            <person name="Pangilinan J."/>
            <person name="Patwardhan R.P."/>
            <person name="Pitluck S."/>
            <person name="Pritham E.J."/>
            <person name="Rechtsteiner A."/>
            <person name="Rho M."/>
            <person name="Rogozin I.B."/>
            <person name="Sakarya O."/>
            <person name="Salamov A."/>
            <person name="Schaack S."/>
            <person name="Shapiro H."/>
            <person name="Shiga Y."/>
            <person name="Skalitzky C."/>
            <person name="Smith Z."/>
            <person name="Souvorov A."/>
            <person name="Sung W."/>
            <person name="Tang Z."/>
            <person name="Tsuchiya D."/>
            <person name="Tu H."/>
            <person name="Vos H."/>
            <person name="Wang M."/>
            <person name="Wolf Y.I."/>
            <person name="Yamagata H."/>
            <person name="Yamada T."/>
            <person name="Ye Y."/>
            <person name="Shaw J.R."/>
            <person name="Andrews J."/>
            <person name="Crease T.J."/>
            <person name="Tang H."/>
            <person name="Lucas S.M."/>
            <person name="Robertson H.M."/>
            <person name="Bork P."/>
            <person name="Koonin E.V."/>
            <person name="Zdobnov E.M."/>
            <person name="Grigoriev I.V."/>
            <person name="Lynch M."/>
            <person name="Boore J.L."/>
        </authorList>
    </citation>
    <scope>NUCLEOTIDE SEQUENCE [LARGE SCALE GENOMIC DNA]</scope>
</reference>
<comment type="similarity">
    <text evidence="5">Belongs to the TRAFAC class myosin-kinesin ATPase superfamily. Kinesin family.</text>
</comment>
<evidence type="ECO:0000256" key="4">
    <source>
        <dbReference type="ARBA" id="ARBA00023212"/>
    </source>
</evidence>
<dbReference type="OMA" id="CSQHDES"/>
<dbReference type="InterPro" id="IPR027640">
    <property type="entry name" value="Kinesin-like_fam"/>
</dbReference>
<dbReference type="eggNOG" id="KOG0239">
    <property type="taxonomic scope" value="Eukaryota"/>
</dbReference>
<dbReference type="SUPFAM" id="SSF52540">
    <property type="entry name" value="P-loop containing nucleoside triphosphate hydrolases"/>
    <property type="match status" value="1"/>
</dbReference>
<dbReference type="FunFam" id="3.40.850.10:FF:000277">
    <property type="entry name" value="Uncharacterized protein"/>
    <property type="match status" value="1"/>
</dbReference>
<keyword evidence="10" id="KW-1185">Reference proteome</keyword>
<evidence type="ECO:0000313" key="10">
    <source>
        <dbReference type="Proteomes" id="UP000000305"/>
    </source>
</evidence>
<dbReference type="PhylomeDB" id="E9G4L4"/>
<dbReference type="AlphaFoldDB" id="E9G4L4"/>
<evidence type="ECO:0000256" key="1">
    <source>
        <dbReference type="ARBA" id="ARBA00004245"/>
    </source>
</evidence>